<dbReference type="SUPFAM" id="SSF88723">
    <property type="entry name" value="PIN domain-like"/>
    <property type="match status" value="1"/>
</dbReference>
<evidence type="ECO:0000313" key="2">
    <source>
        <dbReference type="EMBL" id="RZD15283.1"/>
    </source>
</evidence>
<dbReference type="AlphaFoldDB" id="A0A519BDD8"/>
<dbReference type="EMBL" id="SGBD01000001">
    <property type="protein sequence ID" value="RZD15283.1"/>
    <property type="molecule type" value="Genomic_DNA"/>
</dbReference>
<proteinExistence type="predicted"/>
<comment type="caution">
    <text evidence="2">The sequence shown here is derived from an EMBL/GenBank/DDBJ whole genome shotgun (WGS) entry which is preliminary data.</text>
</comment>
<dbReference type="InterPro" id="IPR029060">
    <property type="entry name" value="PIN-like_dom_sf"/>
</dbReference>
<feature type="domain" description="PIN" evidence="1">
    <location>
        <begin position="6"/>
        <end position="113"/>
    </location>
</feature>
<dbReference type="Proteomes" id="UP000320813">
    <property type="component" value="Unassembled WGS sequence"/>
</dbReference>
<reference evidence="2 3" key="1">
    <citation type="submission" date="2019-01" db="EMBL/GenBank/DDBJ databases">
        <title>Insights into ecological role of a new deltaproteobacterial order Candidatus Sinidesulfobacterales (Sva0485) by metagenomics and metatranscriptomics.</title>
        <authorList>
            <person name="Tan S."/>
            <person name="Liu J."/>
            <person name="Fang Y."/>
            <person name="Hedlund B.P."/>
            <person name="Lian Z.H."/>
            <person name="Huang L.Y."/>
            <person name="Li J.T."/>
            <person name="Huang L.N."/>
            <person name="Li W.J."/>
            <person name="Jiang H.C."/>
            <person name="Dong H.L."/>
            <person name="Shu W.S."/>
        </authorList>
    </citation>
    <scope>NUCLEOTIDE SEQUENCE [LARGE SCALE GENOMIC DNA]</scope>
    <source>
        <strain evidence="2">AP3</strain>
    </source>
</reference>
<dbReference type="CDD" id="cd09854">
    <property type="entry name" value="PIN_VapC-like"/>
    <property type="match status" value="1"/>
</dbReference>
<evidence type="ECO:0000313" key="3">
    <source>
        <dbReference type="Proteomes" id="UP000320813"/>
    </source>
</evidence>
<gene>
    <name evidence="2" type="ORF">EVJ47_03155</name>
</gene>
<organism evidence="2 3">
    <name type="scientific">Candidatus Acidulodesulfobacterium ferriphilum</name>
    <dbReference type="NCBI Taxonomy" id="2597223"/>
    <lineage>
        <taxon>Bacteria</taxon>
        <taxon>Deltaproteobacteria</taxon>
        <taxon>Candidatus Acidulodesulfobacterales</taxon>
        <taxon>Candidatus Acidulodesulfobacterium</taxon>
    </lineage>
</organism>
<dbReference type="Pfam" id="PF01850">
    <property type="entry name" value="PIN"/>
    <property type="match status" value="1"/>
</dbReference>
<accession>A0A519BDD8</accession>
<protein>
    <submittedName>
        <fullName evidence="2">PIN domain-containing protein</fullName>
    </submittedName>
</protein>
<dbReference type="Gene3D" id="3.40.50.1010">
    <property type="entry name" value="5'-nuclease"/>
    <property type="match status" value="1"/>
</dbReference>
<sequence>MEKLKVFLDSNVVFSAAYSEKGKSRSYLFFELQNLNIIKIYISNLVKFESIHNIKIKKPEKLDFLNELLSKADIIEDVDVYYEFAKNLPENDRIILSSAVYHDIDFFITGNTKDFLTFYNKKLKNTLILTPKDFLELTFEK</sequence>
<name>A0A519BDD8_9DELT</name>
<dbReference type="InterPro" id="IPR002716">
    <property type="entry name" value="PIN_dom"/>
</dbReference>
<evidence type="ECO:0000259" key="1">
    <source>
        <dbReference type="Pfam" id="PF01850"/>
    </source>
</evidence>